<evidence type="ECO:0000313" key="2">
    <source>
        <dbReference type="Proteomes" id="UP000078428"/>
    </source>
</evidence>
<dbReference type="OrthoDB" id="7358761at2"/>
<gene>
    <name evidence="1" type="ORF">A6A04_17990</name>
</gene>
<accession>A0A178MPS1</accession>
<comment type="caution">
    <text evidence="1">The sequence shown here is derived from an EMBL/GenBank/DDBJ whole genome shotgun (WGS) entry which is preliminary data.</text>
</comment>
<dbReference type="AlphaFoldDB" id="A0A178MPS1"/>
<name>A0A178MPS1_9PROT</name>
<dbReference type="InterPro" id="IPR046581">
    <property type="entry name" value="DUF6641"/>
</dbReference>
<reference evidence="1 2" key="1">
    <citation type="submission" date="2016-04" db="EMBL/GenBank/DDBJ databases">
        <title>Draft genome sequence of freshwater magnetotactic bacteria Magnetospirillum marisnigri SP-1 and Magnetospirillum moscoviense BB-1.</title>
        <authorList>
            <person name="Koziaeva V."/>
            <person name="Dziuba M.V."/>
            <person name="Ivanov T.M."/>
            <person name="Kuznetsov B."/>
            <person name="Grouzdev D.S."/>
        </authorList>
    </citation>
    <scope>NUCLEOTIDE SEQUENCE [LARGE SCALE GENOMIC DNA]</scope>
    <source>
        <strain evidence="1 2">SP-1</strain>
    </source>
</reference>
<sequence>MFVMCSQLEDVMMSALDKLKLSEKTRRAVAATPEGRLRHKLVEAINQQIAAAEAMQKGESFEVRRKRWTKDSEGNKTLQDRLVKFRPWYWQETNGAFMLEVRYGNKIVEIKPKKTAIEIGDVAELVPTLTLVRDAVVAGELDKQLAAMKGRFGKKLG</sequence>
<dbReference type="EMBL" id="LWQT01000052">
    <property type="protein sequence ID" value="OAN50591.1"/>
    <property type="molecule type" value="Genomic_DNA"/>
</dbReference>
<keyword evidence="2" id="KW-1185">Reference proteome</keyword>
<dbReference type="Pfam" id="PF20346">
    <property type="entry name" value="DUF6641"/>
    <property type="match status" value="1"/>
</dbReference>
<proteinExistence type="predicted"/>
<dbReference type="Proteomes" id="UP000078428">
    <property type="component" value="Unassembled WGS sequence"/>
</dbReference>
<organism evidence="1 2">
    <name type="scientific">Paramagnetospirillum marisnigri</name>
    <dbReference type="NCBI Taxonomy" id="1285242"/>
    <lineage>
        <taxon>Bacteria</taxon>
        <taxon>Pseudomonadati</taxon>
        <taxon>Pseudomonadota</taxon>
        <taxon>Alphaproteobacteria</taxon>
        <taxon>Rhodospirillales</taxon>
        <taxon>Magnetospirillaceae</taxon>
        <taxon>Paramagnetospirillum</taxon>
    </lineage>
</organism>
<dbReference type="STRING" id="1285242.A6A04_17990"/>
<evidence type="ECO:0000313" key="1">
    <source>
        <dbReference type="EMBL" id="OAN50591.1"/>
    </source>
</evidence>
<protein>
    <submittedName>
        <fullName evidence="1">Uncharacterized protein</fullName>
    </submittedName>
</protein>